<evidence type="ECO:0000259" key="1">
    <source>
        <dbReference type="PROSITE" id="PS51186"/>
    </source>
</evidence>
<dbReference type="Pfam" id="PF13508">
    <property type="entry name" value="Acetyltransf_7"/>
    <property type="match status" value="1"/>
</dbReference>
<organism evidence="2 3">
    <name type="scientific">Mycolicibacterium brisbanense</name>
    <dbReference type="NCBI Taxonomy" id="146020"/>
    <lineage>
        <taxon>Bacteria</taxon>
        <taxon>Bacillati</taxon>
        <taxon>Actinomycetota</taxon>
        <taxon>Actinomycetes</taxon>
        <taxon>Mycobacteriales</taxon>
        <taxon>Mycobacteriaceae</taxon>
        <taxon>Mycolicibacterium</taxon>
    </lineage>
</organism>
<evidence type="ECO:0000313" key="3">
    <source>
        <dbReference type="Proteomes" id="UP000069620"/>
    </source>
</evidence>
<reference evidence="3" key="2">
    <citation type="submission" date="2016-02" db="EMBL/GenBank/DDBJ databases">
        <title>Draft genome sequence of five rapidly growing Mycobacterium species.</title>
        <authorList>
            <person name="Katahira K."/>
            <person name="Gotou Y."/>
            <person name="Iida K."/>
            <person name="Ogura Y."/>
            <person name="Hayashi T."/>
        </authorList>
    </citation>
    <scope>NUCLEOTIDE SEQUENCE [LARGE SCALE GENOMIC DNA]</scope>
    <source>
        <strain evidence="3">JCM15654</strain>
    </source>
</reference>
<dbReference type="Proteomes" id="UP000069620">
    <property type="component" value="Unassembled WGS sequence"/>
</dbReference>
<dbReference type="PANTHER" id="PTHR42791:SF1">
    <property type="entry name" value="N-ACETYLTRANSFERASE DOMAIN-CONTAINING PROTEIN"/>
    <property type="match status" value="1"/>
</dbReference>
<dbReference type="AlphaFoldDB" id="A0A117I591"/>
<dbReference type="SUPFAM" id="SSF55729">
    <property type="entry name" value="Acyl-CoA N-acyltransferases (Nat)"/>
    <property type="match status" value="1"/>
</dbReference>
<reference evidence="3" key="1">
    <citation type="journal article" date="2016" name="Genome Announc.">
        <title>Draft Genome Sequences of Five Rapidly Growing Mycobacterium Species, M. thermoresistibile, M. fortuitum subsp. acetamidolyticum, M. canariasense, M. brisbanense, and M. novocastrense.</title>
        <authorList>
            <person name="Katahira K."/>
            <person name="Ogura Y."/>
            <person name="Gotoh Y."/>
            <person name="Hayashi T."/>
        </authorList>
    </citation>
    <scope>NUCLEOTIDE SEQUENCE [LARGE SCALE GENOMIC DNA]</scope>
    <source>
        <strain evidence="3">JCM15654</strain>
    </source>
</reference>
<keyword evidence="3" id="KW-1185">Reference proteome</keyword>
<dbReference type="InterPro" id="IPR052523">
    <property type="entry name" value="Trichothecene_AcTrans"/>
</dbReference>
<dbReference type="EMBL" id="BCSX01000021">
    <property type="protein sequence ID" value="GAS88175.1"/>
    <property type="molecule type" value="Genomic_DNA"/>
</dbReference>
<dbReference type="InterPro" id="IPR000182">
    <property type="entry name" value="GNAT_dom"/>
</dbReference>
<evidence type="ECO:0000313" key="2">
    <source>
        <dbReference type="EMBL" id="GAS88175.1"/>
    </source>
</evidence>
<sequence>MPTATTEPHPATSDERSQVVTTLCRAFFDDPVYRWLVPDDAQRRSSTAAFYARFVAACWPHGGVYAADQGLGAALWLPPGRQVVTAEEAQTFNEALLATAGGDAARARMTQLFQMIDEHHPADVCWYLAFMGVEPAAQRRGIGSRLLAAVLAKADREKLPAYLEASSPENRRLYERHGFQTVGELTIAGSPTIFPMWRLPA</sequence>
<feature type="domain" description="N-acetyltransferase" evidence="1">
    <location>
        <begin position="120"/>
        <end position="201"/>
    </location>
</feature>
<proteinExistence type="predicted"/>
<dbReference type="OrthoDB" id="7057833at2"/>
<dbReference type="InterPro" id="IPR016181">
    <property type="entry name" value="Acyl_CoA_acyltransferase"/>
</dbReference>
<dbReference type="PANTHER" id="PTHR42791">
    <property type="entry name" value="GNAT FAMILY ACETYLTRANSFERASE"/>
    <property type="match status" value="1"/>
</dbReference>
<accession>A0A117I591</accession>
<dbReference type="Gene3D" id="3.40.630.30">
    <property type="match status" value="1"/>
</dbReference>
<gene>
    <name evidence="2" type="ORF">RMCB_2271</name>
</gene>
<dbReference type="CDD" id="cd04301">
    <property type="entry name" value="NAT_SF"/>
    <property type="match status" value="1"/>
</dbReference>
<comment type="caution">
    <text evidence="2">The sequence shown here is derived from an EMBL/GenBank/DDBJ whole genome shotgun (WGS) entry which is preliminary data.</text>
</comment>
<name>A0A117I591_9MYCO</name>
<dbReference type="GO" id="GO:0016747">
    <property type="term" value="F:acyltransferase activity, transferring groups other than amino-acyl groups"/>
    <property type="evidence" value="ECO:0007669"/>
    <property type="project" value="InterPro"/>
</dbReference>
<dbReference type="PROSITE" id="PS51186">
    <property type="entry name" value="GNAT"/>
    <property type="match status" value="1"/>
</dbReference>
<protein>
    <recommendedName>
        <fullName evidence="1">N-acetyltransferase domain-containing protein</fullName>
    </recommendedName>
</protein>
<dbReference type="STRING" id="146020.RMCB_2271"/>